<organism evidence="1 2">
    <name type="scientific">Mucilaginibacter myungsuensis</name>
    <dbReference type="NCBI Taxonomy" id="649104"/>
    <lineage>
        <taxon>Bacteria</taxon>
        <taxon>Pseudomonadati</taxon>
        <taxon>Bacteroidota</taxon>
        <taxon>Sphingobacteriia</taxon>
        <taxon>Sphingobacteriales</taxon>
        <taxon>Sphingobacteriaceae</taxon>
        <taxon>Mucilaginibacter</taxon>
    </lineage>
</organism>
<protein>
    <submittedName>
        <fullName evidence="1">Uncharacterized protein</fullName>
    </submittedName>
</protein>
<gene>
    <name evidence="1" type="ORF">IRJ16_03780</name>
</gene>
<evidence type="ECO:0000313" key="1">
    <source>
        <dbReference type="EMBL" id="MBE9660993.1"/>
    </source>
</evidence>
<accession>A0A929PUP9</accession>
<dbReference type="AlphaFoldDB" id="A0A929PUP9"/>
<dbReference type="RefSeq" id="WP_194110177.1">
    <property type="nucleotide sequence ID" value="NZ_JADFFL010000001.1"/>
</dbReference>
<reference evidence="1" key="1">
    <citation type="submission" date="2020-10" db="EMBL/GenBank/DDBJ databases">
        <title>Mucilaginibacter mali sp. nov., isolated from rhizosphere soil of apple orchard.</title>
        <authorList>
            <person name="Lee J.-S."/>
            <person name="Kim H.S."/>
            <person name="Kim J.-S."/>
        </authorList>
    </citation>
    <scope>NUCLEOTIDE SEQUENCE</scope>
    <source>
        <strain evidence="1">KCTC 22746</strain>
    </source>
</reference>
<name>A0A929PUP9_9SPHI</name>
<sequence>MKIITASTNWNTDRLYQTLQDKLDPLFKGARQIDAEVKVNKVADSIEVGIPEFYDGYLFKLTAEGRELHVAKSEHYVDDINQLTLQSILETLQMEDWDGADIVKISGE</sequence>
<dbReference type="EMBL" id="JADFFL010000001">
    <property type="protein sequence ID" value="MBE9660993.1"/>
    <property type="molecule type" value="Genomic_DNA"/>
</dbReference>
<comment type="caution">
    <text evidence="1">The sequence shown here is derived from an EMBL/GenBank/DDBJ whole genome shotgun (WGS) entry which is preliminary data.</text>
</comment>
<evidence type="ECO:0000313" key="2">
    <source>
        <dbReference type="Proteomes" id="UP000622475"/>
    </source>
</evidence>
<dbReference type="Proteomes" id="UP000622475">
    <property type="component" value="Unassembled WGS sequence"/>
</dbReference>
<proteinExistence type="predicted"/>
<keyword evidence="2" id="KW-1185">Reference proteome</keyword>